<keyword evidence="7" id="KW-0808">Transferase</keyword>
<feature type="transmembrane region" description="Helical" evidence="5">
    <location>
        <begin position="280"/>
        <end position="303"/>
    </location>
</feature>
<dbReference type="PANTHER" id="PTHR43687">
    <property type="entry name" value="ADENYLYLSULFATE REDUCTASE, BETA SUBUNIT"/>
    <property type="match status" value="1"/>
</dbReference>
<keyword evidence="4" id="KW-0411">Iron-sulfur</keyword>
<comment type="caution">
    <text evidence="7">The sequence shown here is derived from an EMBL/GenBank/DDBJ whole genome shotgun (WGS) entry which is preliminary data.</text>
</comment>
<evidence type="ECO:0000256" key="4">
    <source>
        <dbReference type="ARBA" id="ARBA00023014"/>
    </source>
</evidence>
<protein>
    <submittedName>
        <fullName evidence="7">Mercury methyltransferase HgcAB</fullName>
    </submittedName>
</protein>
<keyword evidence="2" id="KW-0479">Metal-binding</keyword>
<keyword evidence="5" id="KW-1133">Transmembrane helix</keyword>
<feature type="domain" description="4Fe-4S ferredoxin-type" evidence="6">
    <location>
        <begin position="378"/>
        <end position="410"/>
    </location>
</feature>
<organism evidence="7 8">
    <name type="scientific">Paratrimastix pyriformis</name>
    <dbReference type="NCBI Taxonomy" id="342808"/>
    <lineage>
        <taxon>Eukaryota</taxon>
        <taxon>Metamonada</taxon>
        <taxon>Preaxostyla</taxon>
        <taxon>Paratrimastigidae</taxon>
        <taxon>Paratrimastix</taxon>
    </lineage>
</organism>
<dbReference type="PROSITE" id="PS51379">
    <property type="entry name" value="4FE4S_FER_2"/>
    <property type="match status" value="2"/>
</dbReference>
<proteinExistence type="predicted"/>
<dbReference type="Pfam" id="PF03599">
    <property type="entry name" value="CdhD"/>
    <property type="match status" value="1"/>
</dbReference>
<evidence type="ECO:0000256" key="2">
    <source>
        <dbReference type="ARBA" id="ARBA00022723"/>
    </source>
</evidence>
<evidence type="ECO:0000256" key="3">
    <source>
        <dbReference type="ARBA" id="ARBA00023004"/>
    </source>
</evidence>
<dbReference type="Proteomes" id="UP001141327">
    <property type="component" value="Unassembled WGS sequence"/>
</dbReference>
<feature type="transmembrane region" description="Helical" evidence="5">
    <location>
        <begin position="248"/>
        <end position="268"/>
    </location>
</feature>
<dbReference type="NCBIfam" id="NF040863">
    <property type="entry name" value="HgcA_corrinoid"/>
    <property type="match status" value="1"/>
</dbReference>
<feature type="domain" description="4Fe-4S ferredoxin-type" evidence="6">
    <location>
        <begin position="347"/>
        <end position="376"/>
    </location>
</feature>
<dbReference type="InterPro" id="IPR017900">
    <property type="entry name" value="4Fe4S_Fe_S_CS"/>
</dbReference>
<dbReference type="Gene3D" id="3.40.50.11600">
    <property type="match status" value="1"/>
</dbReference>
<keyword evidence="1" id="KW-0004">4Fe-4S</keyword>
<dbReference type="InterPro" id="IPR050572">
    <property type="entry name" value="Fe-S_Ferredoxin"/>
</dbReference>
<dbReference type="SUPFAM" id="SSF54862">
    <property type="entry name" value="4Fe-4S ferredoxins"/>
    <property type="match status" value="1"/>
</dbReference>
<sequence>MVKQSSEEANFDPHYTTEIRVTSSQLTWHNTWDHILARCAYKRNSHRVPGGLYKLGDPSSASPVLVTSNYSLTFDKLRAALKGHHIWLLVLDTLGVNVWCAASKGTMASMNLINAIQETKLADRVVHRTVIVPQLSAPGMNPTFVAQETGFRVRYGPIRAVDVPDYLAAASNASPSMRRVRFPLRDRLVLTPVEMVHALSFTVPMALAGGLMFGRLWVLGALVAELCGCLLVPALLPYLPTRSYTAKGFFVGVPAAAALVSAALRPIAGRKFLLGLLELPWWGAVASAVLLGLAVVILTAFFAMNFSGCTPDAAPSDVFRETLVWFTWMPRFGPRMRRLVATNVRKSGVQLNTEACIGCGRCTEVCPHGVFTRDPETQKIRLDPDRAPYCIECGACRCNCPQDACDVTPGVGCAYALIYSAFKGLDTIVCPC</sequence>
<evidence type="ECO:0000259" key="6">
    <source>
        <dbReference type="PROSITE" id="PS51379"/>
    </source>
</evidence>
<keyword evidence="3" id="KW-0408">Iron</keyword>
<keyword evidence="7" id="KW-0489">Methyltransferase</keyword>
<keyword evidence="5" id="KW-0472">Membrane</keyword>
<dbReference type="PROSITE" id="PS00198">
    <property type="entry name" value="4FE4S_FER_1"/>
    <property type="match status" value="2"/>
</dbReference>
<gene>
    <name evidence="7" type="ORF">PAPYR_7512</name>
</gene>
<dbReference type="PANTHER" id="PTHR43687:SF4">
    <property type="entry name" value="BLR5484 PROTEIN"/>
    <property type="match status" value="1"/>
</dbReference>
<dbReference type="EMBL" id="JAPMOS010000054">
    <property type="protein sequence ID" value="KAJ4457115.1"/>
    <property type="molecule type" value="Genomic_DNA"/>
</dbReference>
<evidence type="ECO:0000256" key="5">
    <source>
        <dbReference type="SAM" id="Phobius"/>
    </source>
</evidence>
<evidence type="ECO:0000313" key="7">
    <source>
        <dbReference type="EMBL" id="KAJ4457115.1"/>
    </source>
</evidence>
<dbReference type="Gene3D" id="3.30.70.20">
    <property type="match status" value="1"/>
</dbReference>
<keyword evidence="8" id="KW-1185">Reference proteome</keyword>
<reference evidence="7" key="1">
    <citation type="journal article" date="2022" name="bioRxiv">
        <title>Genomics of Preaxostyla Flagellates Illuminates Evolutionary Transitions and the Path Towards Mitochondrial Loss.</title>
        <authorList>
            <person name="Novak L.V.F."/>
            <person name="Treitli S.C."/>
            <person name="Pyrih J."/>
            <person name="Halakuc P."/>
            <person name="Pipaliya S.V."/>
            <person name="Vacek V."/>
            <person name="Brzon O."/>
            <person name="Soukal P."/>
            <person name="Eme L."/>
            <person name="Dacks J.B."/>
            <person name="Karnkowska A."/>
            <person name="Elias M."/>
            <person name="Hampl V."/>
        </authorList>
    </citation>
    <scope>NUCLEOTIDE SEQUENCE</scope>
    <source>
        <strain evidence="7">RCP-MX</strain>
    </source>
</reference>
<evidence type="ECO:0000313" key="8">
    <source>
        <dbReference type="Proteomes" id="UP001141327"/>
    </source>
</evidence>
<dbReference type="GO" id="GO:0032259">
    <property type="term" value="P:methylation"/>
    <property type="evidence" value="ECO:0007669"/>
    <property type="project" value="UniProtKB-KW"/>
</dbReference>
<name>A0ABQ8UI74_9EUKA</name>
<accession>A0ABQ8UI74</accession>
<evidence type="ECO:0000256" key="1">
    <source>
        <dbReference type="ARBA" id="ARBA00022485"/>
    </source>
</evidence>
<keyword evidence="5" id="KW-0812">Transmembrane</keyword>
<dbReference type="Pfam" id="PF00037">
    <property type="entry name" value="Fer4"/>
    <property type="match status" value="1"/>
</dbReference>
<feature type="transmembrane region" description="Helical" evidence="5">
    <location>
        <begin position="216"/>
        <end position="236"/>
    </location>
</feature>
<dbReference type="InterPro" id="IPR016041">
    <property type="entry name" value="Ac-CoA_synth_d_su_TIM-brl"/>
</dbReference>
<dbReference type="InterPro" id="IPR017896">
    <property type="entry name" value="4Fe4S_Fe-S-bd"/>
</dbReference>
<feature type="transmembrane region" description="Helical" evidence="5">
    <location>
        <begin position="188"/>
        <end position="210"/>
    </location>
</feature>
<dbReference type="GO" id="GO:0008168">
    <property type="term" value="F:methyltransferase activity"/>
    <property type="evidence" value="ECO:0007669"/>
    <property type="project" value="UniProtKB-KW"/>
</dbReference>